<protein>
    <recommendedName>
        <fullName evidence="6">Ribosomal lysine N-methyltransferase 4</fullName>
        <ecNumber evidence="6">2.1.1.-</ecNumber>
    </recommendedName>
</protein>
<evidence type="ECO:0000256" key="1">
    <source>
        <dbReference type="ARBA" id="ARBA00004123"/>
    </source>
</evidence>
<evidence type="ECO:0000256" key="5">
    <source>
        <dbReference type="ARBA" id="ARBA00023242"/>
    </source>
</evidence>
<dbReference type="PANTHER" id="PTHR13271">
    <property type="entry name" value="UNCHARACTERIZED PUTATIVE METHYLTRANSFERASE"/>
    <property type="match status" value="1"/>
</dbReference>
<evidence type="ECO:0000256" key="7">
    <source>
        <dbReference type="SAM" id="MobiDB-lite"/>
    </source>
</evidence>
<dbReference type="InterPro" id="IPR036464">
    <property type="entry name" value="Rubisco_LSMT_subst-bd_sf"/>
</dbReference>
<proteinExistence type="inferred from homology"/>
<feature type="compositionally biased region" description="Basic and acidic residues" evidence="7">
    <location>
        <begin position="234"/>
        <end position="248"/>
    </location>
</feature>
<evidence type="ECO:0000256" key="4">
    <source>
        <dbReference type="ARBA" id="ARBA00022691"/>
    </source>
</evidence>
<evidence type="ECO:0000259" key="8">
    <source>
        <dbReference type="PROSITE" id="PS50280"/>
    </source>
</evidence>
<dbReference type="EC" id="2.1.1.-" evidence="6"/>
<comment type="similarity">
    <text evidence="6">Belongs to the class V-like SAM-binding methyltransferase superfamily. Histone-lysine methyltransferase family. SETD6 subfamily.</text>
</comment>
<dbReference type="SUPFAM" id="SSF81822">
    <property type="entry name" value="RuBisCo LSMT C-terminal, substrate-binding domain"/>
    <property type="match status" value="1"/>
</dbReference>
<dbReference type="AlphaFoldDB" id="A0A8H4R075"/>
<evidence type="ECO:0000256" key="6">
    <source>
        <dbReference type="PIRNR" id="PIRNR011771"/>
    </source>
</evidence>
<dbReference type="EMBL" id="JAACJL010000015">
    <property type="protein sequence ID" value="KAF4620915.1"/>
    <property type="molecule type" value="Genomic_DNA"/>
</dbReference>
<evidence type="ECO:0000313" key="9">
    <source>
        <dbReference type="EMBL" id="KAF4620915.1"/>
    </source>
</evidence>
<sequence length="546" mass="60628">MPSSEIQPFFSWFQAQNGYIDTLAMDVVQLPPSEGGRGAIALIDIPENHVLFSVPRSLILSTRTSALPSKFGPAAWKRFKLHQGWAGLMLCMMWEAAQGAQSKWSAYLDMMPRKFDTPMFWSEAELEELKGTSVVDKLGKDQAEKDYAEKVVPAIQSRPDLFRQEDLATYYSLDAYHMMGTRILSRSFTLEPDEGDSDNEDQEQGKAPPESAADVGNTSIGSAMDVDQPTTSEKPAEAQESGHDHEADSGDEEDEDEEPRVEVAMVPLADILNARYKTDNVKLFHEPECLRMVSTKPIKAGEQIWNTYGDLPNAELLRGFGHVDYLPLPFAPGEYGNPGDVVEIRADIVVQCVLDALNGEATSKKLITSDFEERIDWWLEEGGDDTFTIEHPSADPDAPLSILLQSFIKLLLLTDAEFKKAQSKGRPPKPTADARNLRIVCDIFRKRKTLYATSLEDDLQTVKQTSLDATLGMEKVPSLNLRHALIVRIGEKRVLQDALNYASEMLQQAEKKEKEEKQDGRTGSSSGAGKRKADSGDGGAGKKRRK</sequence>
<dbReference type="PIRSF" id="PIRSF011771">
    <property type="entry name" value="RMS1_SET"/>
    <property type="match status" value="1"/>
</dbReference>
<comment type="caution">
    <text evidence="9">The sequence shown here is derived from an EMBL/GenBank/DDBJ whole genome shotgun (WGS) entry which is preliminary data.</text>
</comment>
<feature type="compositionally biased region" description="Acidic residues" evidence="7">
    <location>
        <begin position="249"/>
        <end position="259"/>
    </location>
</feature>
<comment type="subcellular location">
    <subcellularLocation>
        <location evidence="1 6">Nucleus</location>
    </subcellularLocation>
</comment>
<dbReference type="InterPro" id="IPR046341">
    <property type="entry name" value="SET_dom_sf"/>
</dbReference>
<dbReference type="GO" id="GO:0032259">
    <property type="term" value="P:methylation"/>
    <property type="evidence" value="ECO:0007669"/>
    <property type="project" value="UniProtKB-KW"/>
</dbReference>
<evidence type="ECO:0000256" key="2">
    <source>
        <dbReference type="ARBA" id="ARBA00022603"/>
    </source>
</evidence>
<dbReference type="GO" id="GO:0016279">
    <property type="term" value="F:protein-lysine N-methyltransferase activity"/>
    <property type="evidence" value="ECO:0007669"/>
    <property type="project" value="UniProtKB-UniRule"/>
</dbReference>
<keyword evidence="4 6" id="KW-0949">S-adenosyl-L-methionine</keyword>
<keyword evidence="10" id="KW-1185">Reference proteome</keyword>
<dbReference type="InterPro" id="IPR044430">
    <property type="entry name" value="SETD6_SET"/>
</dbReference>
<feature type="domain" description="SET" evidence="8">
    <location>
        <begin position="23"/>
        <end position="309"/>
    </location>
</feature>
<organism evidence="9 10">
    <name type="scientific">Agrocybe pediades</name>
    <dbReference type="NCBI Taxonomy" id="84607"/>
    <lineage>
        <taxon>Eukaryota</taxon>
        <taxon>Fungi</taxon>
        <taxon>Dikarya</taxon>
        <taxon>Basidiomycota</taxon>
        <taxon>Agaricomycotina</taxon>
        <taxon>Agaricomycetes</taxon>
        <taxon>Agaricomycetidae</taxon>
        <taxon>Agaricales</taxon>
        <taxon>Agaricineae</taxon>
        <taxon>Strophariaceae</taxon>
        <taxon>Agrocybe</taxon>
    </lineage>
</organism>
<dbReference type="PANTHER" id="PTHR13271:SF34">
    <property type="entry name" value="N-LYSINE METHYLTRANSFERASE SETD6"/>
    <property type="match status" value="1"/>
</dbReference>
<accession>A0A8H4R075</accession>
<name>A0A8H4R075_9AGAR</name>
<keyword evidence="3 6" id="KW-0808">Transferase</keyword>
<dbReference type="Pfam" id="PF09273">
    <property type="entry name" value="Rubis-subs-bind"/>
    <property type="match status" value="1"/>
</dbReference>
<dbReference type="Proteomes" id="UP000521872">
    <property type="component" value="Unassembled WGS sequence"/>
</dbReference>
<feature type="compositionally biased region" description="Basic and acidic residues" evidence="7">
    <location>
        <begin position="509"/>
        <end position="520"/>
    </location>
</feature>
<evidence type="ECO:0000256" key="3">
    <source>
        <dbReference type="ARBA" id="ARBA00022679"/>
    </source>
</evidence>
<dbReference type="InterPro" id="IPR011383">
    <property type="entry name" value="N-lys_methylase_SETD6"/>
</dbReference>
<dbReference type="InterPro" id="IPR015353">
    <property type="entry name" value="Rubisco_LSMT_subst-bd"/>
</dbReference>
<dbReference type="InterPro" id="IPR001214">
    <property type="entry name" value="SET_dom"/>
</dbReference>
<dbReference type="InterPro" id="IPR050600">
    <property type="entry name" value="SETD3_SETD6_MTase"/>
</dbReference>
<feature type="compositionally biased region" description="Acidic residues" evidence="7">
    <location>
        <begin position="191"/>
        <end position="202"/>
    </location>
</feature>
<keyword evidence="2 6" id="KW-0489">Methyltransferase</keyword>
<evidence type="ECO:0000313" key="10">
    <source>
        <dbReference type="Proteomes" id="UP000521872"/>
    </source>
</evidence>
<gene>
    <name evidence="9" type="ORF">D9613_000307</name>
</gene>
<keyword evidence="5 6" id="KW-0539">Nucleus</keyword>
<comment type="function">
    <text evidence="6">S-adenosyl-L-methionine-dependent protein-lysine N-methyltransferase that monomethylates 60S ribosomal protein L42.</text>
</comment>
<dbReference type="GO" id="GO:0005634">
    <property type="term" value="C:nucleus"/>
    <property type="evidence" value="ECO:0007669"/>
    <property type="project" value="UniProtKB-SubCell"/>
</dbReference>
<feature type="region of interest" description="Disordered" evidence="7">
    <location>
        <begin position="506"/>
        <end position="546"/>
    </location>
</feature>
<dbReference type="SUPFAM" id="SSF82199">
    <property type="entry name" value="SET domain"/>
    <property type="match status" value="1"/>
</dbReference>
<feature type="region of interest" description="Disordered" evidence="7">
    <location>
        <begin position="189"/>
        <end position="260"/>
    </location>
</feature>
<dbReference type="PROSITE" id="PS50280">
    <property type="entry name" value="SET"/>
    <property type="match status" value="1"/>
</dbReference>
<dbReference type="Gene3D" id="3.90.1410.10">
    <property type="entry name" value="set domain protein methyltransferase, domain 1"/>
    <property type="match status" value="2"/>
</dbReference>
<dbReference type="Gene3D" id="3.90.1420.10">
    <property type="entry name" value="Rubisco LSMT, substrate-binding domain"/>
    <property type="match status" value="1"/>
</dbReference>
<dbReference type="CDD" id="cd19178">
    <property type="entry name" value="SET_SETD6"/>
    <property type="match status" value="1"/>
</dbReference>
<reference evidence="9 10" key="1">
    <citation type="submission" date="2019-12" db="EMBL/GenBank/DDBJ databases">
        <authorList>
            <person name="Floudas D."/>
            <person name="Bentzer J."/>
            <person name="Ahren D."/>
            <person name="Johansson T."/>
            <person name="Persson P."/>
            <person name="Tunlid A."/>
        </authorList>
    </citation>
    <scope>NUCLEOTIDE SEQUENCE [LARGE SCALE GENOMIC DNA]</scope>
    <source>
        <strain evidence="9 10">CBS 102.39</strain>
    </source>
</reference>